<proteinExistence type="inferred from homology"/>
<dbReference type="InterPro" id="IPR049163">
    <property type="entry name" value="Pif1-like_2B_dom"/>
</dbReference>
<reference evidence="4" key="1">
    <citation type="submission" date="2015-07" db="EMBL/GenBank/DDBJ databases">
        <title>MeaNS - Measles Nucleotide Surveillance Program.</title>
        <authorList>
            <person name="Tran T."/>
            <person name="Druce J."/>
        </authorList>
    </citation>
    <scope>NUCLEOTIDE SEQUENCE</scope>
    <source>
        <strain evidence="4">UCB-OBI-ISO-001</strain>
        <tissue evidence="4">Gonad</tissue>
    </source>
</reference>
<dbReference type="GO" id="GO:0006281">
    <property type="term" value="P:DNA repair"/>
    <property type="evidence" value="ECO:0007669"/>
    <property type="project" value="UniProtKB-KW"/>
</dbReference>
<dbReference type="InterPro" id="IPR010285">
    <property type="entry name" value="DNA_helicase_pif1-like_DEAD"/>
</dbReference>
<keyword evidence="1" id="KW-0067">ATP-binding</keyword>
<dbReference type="GO" id="GO:0006310">
    <property type="term" value="P:DNA recombination"/>
    <property type="evidence" value="ECO:0007669"/>
    <property type="project" value="UniProtKB-KW"/>
</dbReference>
<dbReference type="AlphaFoldDB" id="A0A0L8GUI2"/>
<protein>
    <recommendedName>
        <fullName evidence="1">ATP-dependent DNA helicase</fullName>
        <ecNumber evidence="1">5.6.2.3</ecNumber>
    </recommendedName>
</protein>
<evidence type="ECO:0000313" key="4">
    <source>
        <dbReference type="EMBL" id="KOF80270.1"/>
    </source>
</evidence>
<dbReference type="Pfam" id="PF21530">
    <property type="entry name" value="Pif1_2B_dom"/>
    <property type="match status" value="1"/>
</dbReference>
<dbReference type="OrthoDB" id="6132017at2759"/>
<dbReference type="EMBL" id="KQ420441">
    <property type="protein sequence ID" value="KOF80270.1"/>
    <property type="molecule type" value="Genomic_DNA"/>
</dbReference>
<keyword evidence="1" id="KW-0234">DNA repair</keyword>
<feature type="domain" description="DNA helicase Pif1-like DEAD-box helicase" evidence="2">
    <location>
        <begin position="1"/>
        <end position="106"/>
    </location>
</feature>
<accession>A0A0L8GUI2</accession>
<dbReference type="GO" id="GO:0005524">
    <property type="term" value="F:ATP binding"/>
    <property type="evidence" value="ECO:0007669"/>
    <property type="project" value="UniProtKB-KW"/>
</dbReference>
<organism evidence="4">
    <name type="scientific">Octopus bimaculoides</name>
    <name type="common">California two-spotted octopus</name>
    <dbReference type="NCBI Taxonomy" id="37653"/>
    <lineage>
        <taxon>Eukaryota</taxon>
        <taxon>Metazoa</taxon>
        <taxon>Spiralia</taxon>
        <taxon>Lophotrochozoa</taxon>
        <taxon>Mollusca</taxon>
        <taxon>Cephalopoda</taxon>
        <taxon>Coleoidea</taxon>
        <taxon>Octopodiformes</taxon>
        <taxon>Octopoda</taxon>
        <taxon>Incirrata</taxon>
        <taxon>Octopodidae</taxon>
        <taxon>Octopus</taxon>
    </lineage>
</organism>
<feature type="domain" description="DNA helicase Pif1-like 2B" evidence="3">
    <location>
        <begin position="195"/>
        <end position="241"/>
    </location>
</feature>
<dbReference type="PANTHER" id="PTHR10492">
    <property type="match status" value="1"/>
</dbReference>
<dbReference type="GO" id="GO:0000723">
    <property type="term" value="P:telomere maintenance"/>
    <property type="evidence" value="ECO:0007669"/>
    <property type="project" value="InterPro"/>
</dbReference>
<keyword evidence="1" id="KW-0233">DNA recombination</keyword>
<keyword evidence="1" id="KW-0347">Helicase</keyword>
<dbReference type="PANTHER" id="PTHR10492:SF95">
    <property type="entry name" value="HELITRON HELICASE-LIKE DOMAIN-CONTAINING PROTEIN"/>
    <property type="match status" value="1"/>
</dbReference>
<comment type="cofactor">
    <cofactor evidence="1">
        <name>Mg(2+)</name>
        <dbReference type="ChEBI" id="CHEBI:18420"/>
    </cofactor>
</comment>
<sequence length="263" mass="30173">MCRMKISDPRGKLFQKARLLVIDEVTMGHKHVCECVDHSLKELKQEPDKLFGGLTVLFSGNWKQTLPMVQRGFRAQIVHATLKQSYIWNHVQSLQLSVNMRVQNSGKISEYKISIPPPHLIDSTRLWDLCEVVFRGIDEKYREGLWMGSRVIITPTNKAAEEVNTVVMLKFLQGDSKTYRSCDTLHENETEFLLELINDLNPSRFSPHILVLKKHSFIMLLRNHDSAGGHCNKTRYIVLNLHNHLIEAEVANGTHAGIRIMIP</sequence>
<dbReference type="Pfam" id="PF05970">
    <property type="entry name" value="PIF1"/>
    <property type="match status" value="1"/>
</dbReference>
<evidence type="ECO:0000259" key="3">
    <source>
        <dbReference type="Pfam" id="PF21530"/>
    </source>
</evidence>
<keyword evidence="1" id="KW-0378">Hydrolase</keyword>
<keyword evidence="1" id="KW-0547">Nucleotide-binding</keyword>
<evidence type="ECO:0000256" key="1">
    <source>
        <dbReference type="RuleBase" id="RU363044"/>
    </source>
</evidence>
<gene>
    <name evidence="4" type="ORF">OCBIM_22028180mg</name>
</gene>
<evidence type="ECO:0000259" key="2">
    <source>
        <dbReference type="Pfam" id="PF05970"/>
    </source>
</evidence>
<dbReference type="EC" id="5.6.2.3" evidence="1"/>
<comment type="similarity">
    <text evidence="1">Belongs to the helicase family.</text>
</comment>
<comment type="catalytic activity">
    <reaction evidence="1">
        <text>ATP + H2O = ADP + phosphate + H(+)</text>
        <dbReference type="Rhea" id="RHEA:13065"/>
        <dbReference type="ChEBI" id="CHEBI:15377"/>
        <dbReference type="ChEBI" id="CHEBI:15378"/>
        <dbReference type="ChEBI" id="CHEBI:30616"/>
        <dbReference type="ChEBI" id="CHEBI:43474"/>
        <dbReference type="ChEBI" id="CHEBI:456216"/>
        <dbReference type="EC" id="5.6.2.3"/>
    </reaction>
</comment>
<keyword evidence="1" id="KW-0227">DNA damage</keyword>
<dbReference type="SUPFAM" id="SSF52540">
    <property type="entry name" value="P-loop containing nucleoside triphosphate hydrolases"/>
    <property type="match status" value="1"/>
</dbReference>
<dbReference type="InterPro" id="IPR027417">
    <property type="entry name" value="P-loop_NTPase"/>
</dbReference>
<dbReference type="GO" id="GO:0016887">
    <property type="term" value="F:ATP hydrolysis activity"/>
    <property type="evidence" value="ECO:0007669"/>
    <property type="project" value="RHEA"/>
</dbReference>
<dbReference type="GO" id="GO:0043139">
    <property type="term" value="F:5'-3' DNA helicase activity"/>
    <property type="evidence" value="ECO:0007669"/>
    <property type="project" value="UniProtKB-EC"/>
</dbReference>
<name>A0A0L8GUI2_OCTBM</name>